<dbReference type="AlphaFoldDB" id="A0A1Y2HVK8"/>
<organism evidence="3 4">
    <name type="scientific">Catenaria anguillulae PL171</name>
    <dbReference type="NCBI Taxonomy" id="765915"/>
    <lineage>
        <taxon>Eukaryota</taxon>
        <taxon>Fungi</taxon>
        <taxon>Fungi incertae sedis</taxon>
        <taxon>Blastocladiomycota</taxon>
        <taxon>Blastocladiomycetes</taxon>
        <taxon>Blastocladiales</taxon>
        <taxon>Catenariaceae</taxon>
        <taxon>Catenaria</taxon>
    </lineage>
</organism>
<keyword evidence="2" id="KW-0812">Transmembrane</keyword>
<evidence type="ECO:0000256" key="2">
    <source>
        <dbReference type="SAM" id="Phobius"/>
    </source>
</evidence>
<evidence type="ECO:0000313" key="3">
    <source>
        <dbReference type="EMBL" id="ORZ38549.1"/>
    </source>
</evidence>
<feature type="transmembrane region" description="Helical" evidence="2">
    <location>
        <begin position="168"/>
        <end position="191"/>
    </location>
</feature>
<gene>
    <name evidence="3" type="ORF">BCR44DRAFT_43635</name>
</gene>
<feature type="compositionally biased region" description="Polar residues" evidence="1">
    <location>
        <begin position="85"/>
        <end position="96"/>
    </location>
</feature>
<protein>
    <submittedName>
        <fullName evidence="3">Uncharacterized protein</fullName>
    </submittedName>
</protein>
<feature type="transmembrane region" description="Helical" evidence="2">
    <location>
        <begin position="44"/>
        <end position="67"/>
    </location>
</feature>
<sequence length="274" mass="29252">MWTCALSTLVVQGGIIYRILELSQSGASTTSRPWLDTTFVPNSVIAFSAIFPFIIMASSTWALSVNVSRGRIKTKRRDGGAAVGQSGSLPSQSTSQIGSASISVPAESAIGVANQSEVALQSARNRTYSTLASVSTAVLSAAKRTKRVVTSGSNRQNGQFMYPLSRTFIVLSFALISLWIFAMAASILEFLPYTRTNALNSALNATCIAVEASFEKLLRCAKQAQQKKDKELAMNSTFGGVTEDVAMEQSQADVESHRLGTELVVPAAARTHTT</sequence>
<dbReference type="Proteomes" id="UP000193411">
    <property type="component" value="Unassembled WGS sequence"/>
</dbReference>
<accession>A0A1Y2HVK8</accession>
<name>A0A1Y2HVK8_9FUNG</name>
<evidence type="ECO:0000256" key="1">
    <source>
        <dbReference type="SAM" id="MobiDB-lite"/>
    </source>
</evidence>
<keyword evidence="2" id="KW-1133">Transmembrane helix</keyword>
<keyword evidence="2" id="KW-0472">Membrane</keyword>
<dbReference type="EMBL" id="MCFL01000008">
    <property type="protein sequence ID" value="ORZ38549.1"/>
    <property type="molecule type" value="Genomic_DNA"/>
</dbReference>
<feature type="region of interest" description="Disordered" evidence="1">
    <location>
        <begin position="76"/>
        <end position="96"/>
    </location>
</feature>
<proteinExistence type="predicted"/>
<keyword evidence="4" id="KW-1185">Reference proteome</keyword>
<reference evidence="3 4" key="1">
    <citation type="submission" date="2016-07" db="EMBL/GenBank/DDBJ databases">
        <title>Pervasive Adenine N6-methylation of Active Genes in Fungi.</title>
        <authorList>
            <consortium name="DOE Joint Genome Institute"/>
            <person name="Mondo S.J."/>
            <person name="Dannebaum R.O."/>
            <person name="Kuo R.C."/>
            <person name="Labutti K."/>
            <person name="Haridas S."/>
            <person name="Kuo A."/>
            <person name="Salamov A."/>
            <person name="Ahrendt S.R."/>
            <person name="Lipzen A."/>
            <person name="Sullivan W."/>
            <person name="Andreopoulos W.B."/>
            <person name="Clum A."/>
            <person name="Lindquist E."/>
            <person name="Daum C."/>
            <person name="Ramamoorthy G.K."/>
            <person name="Gryganskyi A."/>
            <person name="Culley D."/>
            <person name="Magnuson J.K."/>
            <person name="James T.Y."/>
            <person name="O'Malley M.A."/>
            <person name="Stajich J.E."/>
            <person name="Spatafora J.W."/>
            <person name="Visel A."/>
            <person name="Grigoriev I.V."/>
        </authorList>
    </citation>
    <scope>NUCLEOTIDE SEQUENCE [LARGE SCALE GENOMIC DNA]</scope>
    <source>
        <strain evidence="3 4">PL171</strain>
    </source>
</reference>
<comment type="caution">
    <text evidence="3">The sequence shown here is derived from an EMBL/GenBank/DDBJ whole genome shotgun (WGS) entry which is preliminary data.</text>
</comment>
<evidence type="ECO:0000313" key="4">
    <source>
        <dbReference type="Proteomes" id="UP000193411"/>
    </source>
</evidence>